<dbReference type="CDD" id="cd04095">
    <property type="entry name" value="CysN_NoDQ_III"/>
    <property type="match status" value="1"/>
</dbReference>
<dbReference type="PROSITE" id="PS00301">
    <property type="entry name" value="G_TR_1"/>
    <property type="match status" value="1"/>
</dbReference>
<comment type="pathway">
    <text evidence="6">Sulfur metabolism; hydrogen sulfide biosynthesis; sulfite from sulfate: step 1/3.</text>
</comment>
<proteinExistence type="inferred from homology"/>
<keyword evidence="3 6" id="KW-0547">Nucleotide-binding</keyword>
<feature type="binding site" evidence="6">
    <location>
        <begin position="37"/>
        <end position="44"/>
    </location>
    <ligand>
        <name>GTP</name>
        <dbReference type="ChEBI" id="CHEBI:37565"/>
    </ligand>
</feature>
<dbReference type="NCBIfam" id="NF003478">
    <property type="entry name" value="PRK05124.1"/>
    <property type="match status" value="1"/>
</dbReference>
<dbReference type="Proteomes" id="UP000589520">
    <property type="component" value="Unassembled WGS sequence"/>
</dbReference>
<dbReference type="UniPathway" id="UPA00140">
    <property type="reaction ID" value="UER00204"/>
</dbReference>
<dbReference type="InterPro" id="IPR041757">
    <property type="entry name" value="CysN_GTP-bd"/>
</dbReference>
<protein>
    <recommendedName>
        <fullName evidence="6">Sulfate adenylyltransferase subunit 1</fullName>
        <ecNumber evidence="6">2.7.7.4</ecNumber>
    </recommendedName>
    <alternativeName>
        <fullName evidence="6">ATP-sulfurylase large subunit</fullName>
    </alternativeName>
    <alternativeName>
        <fullName evidence="6">Sulfate adenylate transferase</fullName>
        <shortName evidence="6">SAT</shortName>
    </alternativeName>
</protein>
<dbReference type="EC" id="2.7.7.4" evidence="6"/>
<feature type="domain" description="Tr-type G" evidence="7">
    <location>
        <begin position="28"/>
        <end position="246"/>
    </location>
</feature>
<dbReference type="InterPro" id="IPR027417">
    <property type="entry name" value="P-loop_NTPase"/>
</dbReference>
<evidence type="ECO:0000259" key="7">
    <source>
        <dbReference type="PROSITE" id="PS51722"/>
    </source>
</evidence>
<dbReference type="InterPro" id="IPR009000">
    <property type="entry name" value="Transl_B-barrel_sf"/>
</dbReference>
<dbReference type="InterPro" id="IPR009001">
    <property type="entry name" value="Transl_elong_EF1A/Init_IF2_C"/>
</dbReference>
<dbReference type="GO" id="GO:0000103">
    <property type="term" value="P:sulfate assimilation"/>
    <property type="evidence" value="ECO:0007669"/>
    <property type="project" value="UniProtKB-UniRule"/>
</dbReference>
<dbReference type="HAMAP" id="MF_00062">
    <property type="entry name" value="Sulf_adenylyltr_sub1"/>
    <property type="match status" value="1"/>
</dbReference>
<dbReference type="AlphaFoldDB" id="A0A7Y9PHQ9"/>
<comment type="function">
    <text evidence="6">With CysD forms the ATP sulfurylase (ATPS) that catalyzes the adenylation of sulfate producing adenosine 5'-phosphosulfate (APS) and diphosphate, the first enzymatic step in sulfur assimilation pathway. APS synthesis involves the formation of a high-energy phosphoric-sulfuric acid anhydride bond driven by GTP hydrolysis by CysN coupled to ATP hydrolysis by CysD.</text>
</comment>
<organism evidence="8 9">
    <name type="scientific">Granulicella arctica</name>
    <dbReference type="NCBI Taxonomy" id="940613"/>
    <lineage>
        <taxon>Bacteria</taxon>
        <taxon>Pseudomonadati</taxon>
        <taxon>Acidobacteriota</taxon>
        <taxon>Terriglobia</taxon>
        <taxon>Terriglobales</taxon>
        <taxon>Acidobacteriaceae</taxon>
        <taxon>Granulicella</taxon>
    </lineage>
</organism>
<dbReference type="InterPro" id="IPR044139">
    <property type="entry name" value="CysN_NoDQ_III"/>
</dbReference>
<keyword evidence="1 6" id="KW-0808">Transferase</keyword>
<comment type="caution">
    <text evidence="8">The sequence shown here is derived from an EMBL/GenBank/DDBJ whole genome shotgun (WGS) entry which is preliminary data.</text>
</comment>
<evidence type="ECO:0000256" key="5">
    <source>
        <dbReference type="ARBA" id="ARBA00023134"/>
    </source>
</evidence>
<evidence type="ECO:0000256" key="6">
    <source>
        <dbReference type="HAMAP-Rule" id="MF_00062"/>
    </source>
</evidence>
<dbReference type="GO" id="GO:0005524">
    <property type="term" value="F:ATP binding"/>
    <property type="evidence" value="ECO:0007669"/>
    <property type="project" value="UniProtKB-KW"/>
</dbReference>
<dbReference type="PRINTS" id="PR00315">
    <property type="entry name" value="ELONGATNFCT"/>
</dbReference>
<feature type="binding site" evidence="6">
    <location>
        <begin position="175"/>
        <end position="178"/>
    </location>
    <ligand>
        <name>GTP</name>
        <dbReference type="ChEBI" id="CHEBI:37565"/>
    </ligand>
</feature>
<dbReference type="GO" id="GO:0004781">
    <property type="term" value="F:sulfate adenylyltransferase (ATP) activity"/>
    <property type="evidence" value="ECO:0007669"/>
    <property type="project" value="UniProtKB-UniRule"/>
</dbReference>
<dbReference type="Gene3D" id="3.40.50.300">
    <property type="entry name" value="P-loop containing nucleotide triphosphate hydrolases"/>
    <property type="match status" value="1"/>
</dbReference>
<comment type="similarity">
    <text evidence="6">Belongs to the TRAFAC class translation factor GTPase superfamily. Classic translation factor GTPase family. CysN/NodQ subfamily.</text>
</comment>
<dbReference type="InterPro" id="IPR011779">
    <property type="entry name" value="SO4_adenylTrfase_lsu"/>
</dbReference>
<keyword evidence="2 6" id="KW-0548">Nucleotidyltransferase</keyword>
<evidence type="ECO:0000313" key="9">
    <source>
        <dbReference type="Proteomes" id="UP000589520"/>
    </source>
</evidence>
<dbReference type="InterPro" id="IPR050100">
    <property type="entry name" value="TRAFAC_GTPase_members"/>
</dbReference>
<dbReference type="RefSeq" id="WP_179489620.1">
    <property type="nucleotide sequence ID" value="NZ_JACCCW010000001.1"/>
</dbReference>
<sequence length="554" mass="60274">MSTHVVTSHNVVGTVSEFDTFLDAHLEQEMLRFTTAGSVDDGKSTLIGRLLHDTKSVYEDQLAAVKQSRVNRASGGHVDFSLLTDGLKAEREQGITIDVAYRYFSTSRRKFIIADTPGHEQYTRNMATGASTADVAIVLIDAKAFLKQGSLLPQSRRHTYIASLLGIPHVVAAVNKMDLAEYSQKNFETIRDEFYALAKKLGLKSVEAIPVSALEGDNVVTPSVAMPWYKGPTLLEYLETVPLRVHEVAGPMRFPVQLVLRPDANFRGFAGQVSRGILRTGDRVMALPSRRETFVRNIVTYDGPLDAAAFPQSVTVELEDEIDLSRGEMLVAAGSAATHPQVSTRFRAMVVWMHEEPLAVGRTYLAKHTTRTVRATVRAIQYKVDVSSLSEGSTDSLAMNEIGEVAFESNLPLFFDAYQANRMMGSVILIDAVTNATVGAAMLIGLADTSQAPSIRIERATLAIVSGRSDLAARVKDALDVRGERAVLIDDEFIPESSVVAVVRALQLAGVTAITARVLDAETLAALEVFAIAVVIQADELDDEALLASLEVQR</sequence>
<dbReference type="InterPro" id="IPR000795">
    <property type="entry name" value="T_Tr_GTP-bd_dom"/>
</dbReference>
<dbReference type="FunFam" id="3.40.50.300:FF:000119">
    <property type="entry name" value="Sulfate adenylyltransferase subunit 1"/>
    <property type="match status" value="1"/>
</dbReference>
<dbReference type="GO" id="GO:0070814">
    <property type="term" value="P:hydrogen sulfide biosynthetic process"/>
    <property type="evidence" value="ECO:0007669"/>
    <property type="project" value="UniProtKB-UniRule"/>
</dbReference>
<dbReference type="Pfam" id="PF00009">
    <property type="entry name" value="GTP_EFTU"/>
    <property type="match status" value="1"/>
</dbReference>
<comment type="subunit">
    <text evidence="6">Heterodimer composed of CysD, the smaller subunit, and CysN.</text>
</comment>
<comment type="catalytic activity">
    <reaction evidence="6">
        <text>sulfate + ATP + H(+) = adenosine 5'-phosphosulfate + diphosphate</text>
        <dbReference type="Rhea" id="RHEA:18133"/>
        <dbReference type="ChEBI" id="CHEBI:15378"/>
        <dbReference type="ChEBI" id="CHEBI:16189"/>
        <dbReference type="ChEBI" id="CHEBI:30616"/>
        <dbReference type="ChEBI" id="CHEBI:33019"/>
        <dbReference type="ChEBI" id="CHEBI:58243"/>
        <dbReference type="EC" id="2.7.7.4"/>
    </reaction>
</comment>
<keyword evidence="5 6" id="KW-0342">GTP-binding</keyword>
<evidence type="ECO:0000256" key="4">
    <source>
        <dbReference type="ARBA" id="ARBA00022840"/>
    </source>
</evidence>
<evidence type="ECO:0000313" key="8">
    <source>
        <dbReference type="EMBL" id="NYF79386.1"/>
    </source>
</evidence>
<dbReference type="PANTHER" id="PTHR23115">
    <property type="entry name" value="TRANSLATION FACTOR"/>
    <property type="match status" value="1"/>
</dbReference>
<dbReference type="SUPFAM" id="SSF50465">
    <property type="entry name" value="EF-Tu/eEF-1alpha/eIF2-gamma C-terminal domain"/>
    <property type="match status" value="1"/>
</dbReference>
<dbReference type="PROSITE" id="PS51722">
    <property type="entry name" value="G_TR_2"/>
    <property type="match status" value="1"/>
</dbReference>
<dbReference type="SUPFAM" id="SSF52540">
    <property type="entry name" value="P-loop containing nucleoside triphosphate hydrolases"/>
    <property type="match status" value="1"/>
</dbReference>
<dbReference type="Gene3D" id="2.40.30.10">
    <property type="entry name" value="Translation factors"/>
    <property type="match status" value="2"/>
</dbReference>
<dbReference type="InterPro" id="IPR031157">
    <property type="entry name" value="G_TR_CS"/>
</dbReference>
<dbReference type="CDD" id="cd04166">
    <property type="entry name" value="CysN_ATPS"/>
    <property type="match status" value="1"/>
</dbReference>
<dbReference type="EMBL" id="JACCCW010000001">
    <property type="protein sequence ID" value="NYF79386.1"/>
    <property type="molecule type" value="Genomic_DNA"/>
</dbReference>
<reference evidence="8 9" key="1">
    <citation type="submission" date="2020-07" db="EMBL/GenBank/DDBJ databases">
        <title>Genomic Encyclopedia of Type Strains, Phase IV (KMG-V): Genome sequencing to study the core and pangenomes of soil and plant-associated prokaryotes.</title>
        <authorList>
            <person name="Whitman W."/>
        </authorList>
    </citation>
    <scope>NUCLEOTIDE SEQUENCE [LARGE SCALE GENOMIC DNA]</scope>
    <source>
        <strain evidence="8 9">X4EP2</strain>
    </source>
</reference>
<dbReference type="GO" id="GO:0005525">
    <property type="term" value="F:GTP binding"/>
    <property type="evidence" value="ECO:0007669"/>
    <property type="project" value="UniProtKB-UniRule"/>
</dbReference>
<gene>
    <name evidence="6" type="primary">cysN</name>
    <name evidence="8" type="ORF">HDF17_001673</name>
</gene>
<keyword evidence="4 6" id="KW-0067">ATP-binding</keyword>
<evidence type="ECO:0000256" key="1">
    <source>
        <dbReference type="ARBA" id="ARBA00022679"/>
    </source>
</evidence>
<evidence type="ECO:0000256" key="2">
    <source>
        <dbReference type="ARBA" id="ARBA00022695"/>
    </source>
</evidence>
<keyword evidence="9" id="KW-1185">Reference proteome</keyword>
<dbReference type="GO" id="GO:0003924">
    <property type="term" value="F:GTPase activity"/>
    <property type="evidence" value="ECO:0007669"/>
    <property type="project" value="InterPro"/>
</dbReference>
<feature type="binding site" evidence="6">
    <location>
        <begin position="115"/>
        <end position="119"/>
    </location>
    <ligand>
        <name>GTP</name>
        <dbReference type="ChEBI" id="CHEBI:37565"/>
    </ligand>
</feature>
<dbReference type="Pfam" id="PF22594">
    <property type="entry name" value="GTP-eEF1A_C"/>
    <property type="match status" value="1"/>
</dbReference>
<evidence type="ECO:0000256" key="3">
    <source>
        <dbReference type="ARBA" id="ARBA00022741"/>
    </source>
</evidence>
<dbReference type="InterPro" id="IPR054696">
    <property type="entry name" value="GTP-eEF1A_C"/>
</dbReference>
<dbReference type="InterPro" id="IPR044138">
    <property type="entry name" value="CysN_II"/>
</dbReference>
<dbReference type="SUPFAM" id="SSF50447">
    <property type="entry name" value="Translation proteins"/>
    <property type="match status" value="1"/>
</dbReference>
<accession>A0A7Y9PHQ9</accession>
<name>A0A7Y9PHQ9_9BACT</name>
<dbReference type="NCBIfam" id="TIGR02034">
    <property type="entry name" value="CysN"/>
    <property type="match status" value="1"/>
</dbReference>
<dbReference type="CDD" id="cd03695">
    <property type="entry name" value="CysN_NodQ_II"/>
    <property type="match status" value="1"/>
</dbReference>